<gene>
    <name evidence="1" type="ORF">AMD00_13520</name>
</gene>
<dbReference type="EMBL" id="LILB01000005">
    <property type="protein sequence ID" value="KOO49385.1"/>
    <property type="molecule type" value="Genomic_DNA"/>
</dbReference>
<organism evidence="1 2">
    <name type="scientific">Viridibacillus arvi</name>
    <dbReference type="NCBI Taxonomy" id="263475"/>
    <lineage>
        <taxon>Bacteria</taxon>
        <taxon>Bacillati</taxon>
        <taxon>Bacillota</taxon>
        <taxon>Bacilli</taxon>
        <taxon>Bacillales</taxon>
        <taxon>Caryophanaceae</taxon>
        <taxon>Viridibacillus</taxon>
    </lineage>
</organism>
<evidence type="ECO:0000313" key="1">
    <source>
        <dbReference type="EMBL" id="KOO49385.1"/>
    </source>
</evidence>
<dbReference type="InterPro" id="IPR003772">
    <property type="entry name" value="YceD"/>
</dbReference>
<dbReference type="GeneID" id="301137115"/>
<name>A0A0M0LE66_9BACL</name>
<sequence>MKWAIPQLSKYRQNGMPIDELVQLDDVMKRNPDIRQITPVHVKGHCTFGASQITCHFQLTGTLTLPCARTWEDVEFSFDIESDEIFSWSETANETDYDNLHIVEGEVVNVDPVLEELILLEIPMQVYKEDATIPTPKNNSDWSFSTEDELAYQKQNDTKKIDPRLADLAKYFDQTDE</sequence>
<reference evidence="2" key="1">
    <citation type="submission" date="2015-08" db="EMBL/GenBank/DDBJ databases">
        <title>Fjat-10028 dsm 16317.</title>
        <authorList>
            <person name="Liu B."/>
            <person name="Wang J."/>
            <person name="Zhu Y."/>
            <person name="Liu G."/>
            <person name="Chen Q."/>
            <person name="Chen Z."/>
            <person name="Lan J."/>
            <person name="Che J."/>
            <person name="Ge C."/>
            <person name="Shi H."/>
            <person name="Pan Z."/>
            <person name="Liu X."/>
        </authorList>
    </citation>
    <scope>NUCLEOTIDE SEQUENCE [LARGE SCALE GENOMIC DNA]</scope>
    <source>
        <strain evidence="2">DSM 16317</strain>
    </source>
</reference>
<dbReference type="AlphaFoldDB" id="A0A0M0LE66"/>
<evidence type="ECO:0000313" key="2">
    <source>
        <dbReference type="Proteomes" id="UP000036867"/>
    </source>
</evidence>
<dbReference type="Pfam" id="PF02620">
    <property type="entry name" value="YceD"/>
    <property type="match status" value="1"/>
</dbReference>
<proteinExistence type="predicted"/>
<protein>
    <submittedName>
        <fullName evidence="1">Metal-binding protein</fullName>
    </submittedName>
</protein>
<dbReference type="RefSeq" id="WP_053417550.1">
    <property type="nucleotide sequence ID" value="NZ_CP063302.1"/>
</dbReference>
<keyword evidence="2" id="KW-1185">Reference proteome</keyword>
<dbReference type="OrthoDB" id="9790372at2"/>
<accession>A0A0M0LE66</accession>
<dbReference type="STRING" id="263475.AMD00_13520"/>
<comment type="caution">
    <text evidence="1">The sequence shown here is derived from an EMBL/GenBank/DDBJ whole genome shotgun (WGS) entry which is preliminary data.</text>
</comment>
<dbReference type="Proteomes" id="UP000036867">
    <property type="component" value="Unassembled WGS sequence"/>
</dbReference>
<dbReference type="PATRIC" id="fig|263475.3.peg.3963"/>